<dbReference type="Gene3D" id="3.30.1490.190">
    <property type="match status" value="1"/>
</dbReference>
<evidence type="ECO:0000256" key="4">
    <source>
        <dbReference type="ARBA" id="ARBA00023015"/>
    </source>
</evidence>
<gene>
    <name evidence="10" type="ORF">FS320_12805</name>
</gene>
<dbReference type="PANTHER" id="PTHR33202:SF6">
    <property type="entry name" value="ZINC UPTAKE REGULATION PROTEIN"/>
    <property type="match status" value="1"/>
</dbReference>
<evidence type="ECO:0000313" key="10">
    <source>
        <dbReference type="EMBL" id="MPR26084.1"/>
    </source>
</evidence>
<keyword evidence="7" id="KW-0479">Metal-binding</keyword>
<feature type="binding site" evidence="8">
    <location>
        <position position="143"/>
    </location>
    <ligand>
        <name>Fe cation</name>
        <dbReference type="ChEBI" id="CHEBI:24875"/>
    </ligand>
</feature>
<accession>A0A5N7MIU5</accession>
<protein>
    <submittedName>
        <fullName evidence="10">Transcriptional repressor</fullName>
    </submittedName>
</protein>
<dbReference type="GO" id="GO:0045892">
    <property type="term" value="P:negative regulation of DNA-templated transcription"/>
    <property type="evidence" value="ECO:0007669"/>
    <property type="project" value="TreeGrafter"/>
</dbReference>
<feature type="region of interest" description="Disordered" evidence="9">
    <location>
        <begin position="14"/>
        <end position="53"/>
    </location>
</feature>
<evidence type="ECO:0000256" key="7">
    <source>
        <dbReference type="PIRSR" id="PIRSR602481-1"/>
    </source>
</evidence>
<dbReference type="InterPro" id="IPR036388">
    <property type="entry name" value="WH-like_DNA-bd_sf"/>
</dbReference>
<evidence type="ECO:0000256" key="5">
    <source>
        <dbReference type="ARBA" id="ARBA00023125"/>
    </source>
</evidence>
<organism evidence="10 11">
    <name type="scientific">Microvirga tunisiensis</name>
    <dbReference type="NCBI Taxonomy" id="2108360"/>
    <lineage>
        <taxon>Bacteria</taxon>
        <taxon>Pseudomonadati</taxon>
        <taxon>Pseudomonadota</taxon>
        <taxon>Alphaproteobacteria</taxon>
        <taxon>Hyphomicrobiales</taxon>
        <taxon>Methylobacteriaceae</taxon>
        <taxon>Microvirga</taxon>
    </lineage>
</organism>
<dbReference type="InterPro" id="IPR043135">
    <property type="entry name" value="Fur_C"/>
</dbReference>
<dbReference type="OrthoDB" id="9801127at2"/>
<evidence type="ECO:0000313" key="11">
    <source>
        <dbReference type="Proteomes" id="UP000403266"/>
    </source>
</evidence>
<dbReference type="GO" id="GO:0008270">
    <property type="term" value="F:zinc ion binding"/>
    <property type="evidence" value="ECO:0007669"/>
    <property type="project" value="TreeGrafter"/>
</dbReference>
<dbReference type="CDD" id="cd07153">
    <property type="entry name" value="Fur_like"/>
    <property type="match status" value="1"/>
</dbReference>
<dbReference type="GO" id="GO:1900376">
    <property type="term" value="P:regulation of secondary metabolite biosynthetic process"/>
    <property type="evidence" value="ECO:0007669"/>
    <property type="project" value="TreeGrafter"/>
</dbReference>
<evidence type="ECO:0000256" key="2">
    <source>
        <dbReference type="ARBA" id="ARBA00022491"/>
    </source>
</evidence>
<dbReference type="InterPro" id="IPR002481">
    <property type="entry name" value="FUR"/>
</dbReference>
<dbReference type="GO" id="GO:0005829">
    <property type="term" value="C:cytosol"/>
    <property type="evidence" value="ECO:0007669"/>
    <property type="project" value="TreeGrafter"/>
</dbReference>
<reference evidence="10 11" key="1">
    <citation type="journal article" date="2019" name="Syst. Appl. Microbiol.">
        <title>Microvirga tunisiensis sp. nov., a root nodule symbiotic bacterium isolated from Lupinus micranthus and L. luteus grown in Northern Tunisia.</title>
        <authorList>
            <person name="Msaddak A."/>
            <person name="Rejili M."/>
            <person name="Duran D."/>
            <person name="Mars M."/>
            <person name="Palacios J.M."/>
            <person name="Ruiz-Argueso T."/>
            <person name="Rey L."/>
            <person name="Imperial J."/>
        </authorList>
    </citation>
    <scope>NUCLEOTIDE SEQUENCE [LARGE SCALE GENOMIC DNA]</scope>
    <source>
        <strain evidence="10 11">Lmie10</strain>
    </source>
</reference>
<comment type="similarity">
    <text evidence="1">Belongs to the Fur family.</text>
</comment>
<proteinExistence type="inferred from homology"/>
<dbReference type="SUPFAM" id="SSF46785">
    <property type="entry name" value="Winged helix' DNA-binding domain"/>
    <property type="match status" value="1"/>
</dbReference>
<feature type="binding site" evidence="7">
    <location>
        <position position="155"/>
    </location>
    <ligand>
        <name>Zn(2+)</name>
        <dbReference type="ChEBI" id="CHEBI:29105"/>
    </ligand>
</feature>
<dbReference type="AlphaFoldDB" id="A0A5N7MIU5"/>
<evidence type="ECO:0000256" key="8">
    <source>
        <dbReference type="PIRSR" id="PIRSR602481-2"/>
    </source>
</evidence>
<feature type="binding site" evidence="7">
    <location>
        <position position="152"/>
    </location>
    <ligand>
        <name>Zn(2+)</name>
        <dbReference type="ChEBI" id="CHEBI:29105"/>
    </ligand>
</feature>
<dbReference type="GO" id="GO:0000976">
    <property type="term" value="F:transcription cis-regulatory region binding"/>
    <property type="evidence" value="ECO:0007669"/>
    <property type="project" value="TreeGrafter"/>
</dbReference>
<keyword evidence="3 7" id="KW-0862">Zinc</keyword>
<evidence type="ECO:0000256" key="9">
    <source>
        <dbReference type="SAM" id="MobiDB-lite"/>
    </source>
</evidence>
<name>A0A5N7MIU5_9HYPH</name>
<dbReference type="GO" id="GO:0003700">
    <property type="term" value="F:DNA-binding transcription factor activity"/>
    <property type="evidence" value="ECO:0007669"/>
    <property type="project" value="InterPro"/>
</dbReference>
<keyword evidence="5" id="KW-0238">DNA-binding</keyword>
<dbReference type="EMBL" id="VOSK01000039">
    <property type="protein sequence ID" value="MPR26084.1"/>
    <property type="molecule type" value="Genomic_DNA"/>
</dbReference>
<feature type="binding site" evidence="7">
    <location>
        <position position="192"/>
    </location>
    <ligand>
        <name>Zn(2+)</name>
        <dbReference type="ChEBI" id="CHEBI:29105"/>
    </ligand>
</feature>
<evidence type="ECO:0000256" key="3">
    <source>
        <dbReference type="ARBA" id="ARBA00022833"/>
    </source>
</evidence>
<comment type="cofactor">
    <cofactor evidence="8">
        <name>Mn(2+)</name>
        <dbReference type="ChEBI" id="CHEBI:29035"/>
    </cofactor>
    <cofactor evidence="8">
        <name>Fe(2+)</name>
        <dbReference type="ChEBI" id="CHEBI:29033"/>
    </cofactor>
    <text evidence="8">Binds 1 Mn(2+) or Fe(2+) ion per subunit.</text>
</comment>
<dbReference type="InterPro" id="IPR036390">
    <property type="entry name" value="WH_DNA-bd_sf"/>
</dbReference>
<comment type="caution">
    <text evidence="10">The sequence shown here is derived from an EMBL/GenBank/DDBJ whole genome shotgun (WGS) entry which is preliminary data.</text>
</comment>
<sequence>MRWIRAALAGREDDGGVTASAAETRSDPMAHTPSLQHSLTHEGAPIRSPRASEKTERAIVQSEALCLAKGVRLTPIRRRVLEVLHASDKPLGAYDLVDLLGSQGRRMAPITVYRALDFLIEHGLVHRLASRNAYIASSSTSHDRRTTAYLICEGCGDVNEITSPLVADTVLKVLQEQGYQPRTKILEITGHCAGCQDVH</sequence>
<dbReference type="Gene3D" id="1.10.10.10">
    <property type="entry name" value="Winged helix-like DNA-binding domain superfamily/Winged helix DNA-binding domain"/>
    <property type="match status" value="1"/>
</dbReference>
<dbReference type="Pfam" id="PF01475">
    <property type="entry name" value="FUR"/>
    <property type="match status" value="1"/>
</dbReference>
<evidence type="ECO:0000256" key="6">
    <source>
        <dbReference type="ARBA" id="ARBA00023163"/>
    </source>
</evidence>
<dbReference type="Proteomes" id="UP000403266">
    <property type="component" value="Unassembled WGS sequence"/>
</dbReference>
<feature type="binding site" evidence="7">
    <location>
        <position position="195"/>
    </location>
    <ligand>
        <name>Zn(2+)</name>
        <dbReference type="ChEBI" id="CHEBI:29105"/>
    </ligand>
</feature>
<keyword evidence="11" id="KW-1185">Reference proteome</keyword>
<keyword evidence="8" id="KW-0408">Iron</keyword>
<keyword evidence="4" id="KW-0805">Transcription regulation</keyword>
<dbReference type="PANTHER" id="PTHR33202">
    <property type="entry name" value="ZINC UPTAKE REGULATION PROTEIN"/>
    <property type="match status" value="1"/>
</dbReference>
<keyword evidence="2" id="KW-0678">Repressor</keyword>
<keyword evidence="6" id="KW-0804">Transcription</keyword>
<evidence type="ECO:0000256" key="1">
    <source>
        <dbReference type="ARBA" id="ARBA00007957"/>
    </source>
</evidence>
<comment type="cofactor">
    <cofactor evidence="7">
        <name>Zn(2+)</name>
        <dbReference type="ChEBI" id="CHEBI:29105"/>
    </cofactor>
    <text evidence="7">Binds 1 zinc ion per subunit.</text>
</comment>